<dbReference type="Proteomes" id="UP000828941">
    <property type="component" value="Chromosome 13"/>
</dbReference>
<reference evidence="1 2" key="1">
    <citation type="journal article" date="2022" name="DNA Res.">
        <title>Chromosomal-level genome assembly of the orchid tree Bauhinia variegata (Leguminosae; Cercidoideae) supports the allotetraploid origin hypothesis of Bauhinia.</title>
        <authorList>
            <person name="Zhong Y."/>
            <person name="Chen Y."/>
            <person name="Zheng D."/>
            <person name="Pang J."/>
            <person name="Liu Y."/>
            <person name="Luo S."/>
            <person name="Meng S."/>
            <person name="Qian L."/>
            <person name="Wei D."/>
            <person name="Dai S."/>
            <person name="Zhou R."/>
        </authorList>
    </citation>
    <scope>NUCLEOTIDE SEQUENCE [LARGE SCALE GENOMIC DNA]</scope>
    <source>
        <strain evidence="1">BV-YZ2020</strain>
    </source>
</reference>
<protein>
    <submittedName>
        <fullName evidence="1">Uncharacterized protein</fullName>
    </submittedName>
</protein>
<comment type="caution">
    <text evidence="1">The sequence shown here is derived from an EMBL/GenBank/DDBJ whole genome shotgun (WGS) entry which is preliminary data.</text>
</comment>
<name>A0ACB9KMR4_BAUVA</name>
<evidence type="ECO:0000313" key="1">
    <source>
        <dbReference type="EMBL" id="KAI4298536.1"/>
    </source>
</evidence>
<sequence length="268" mass="29971">MTSASELFYTRRHRLGRSTNDIGFDSSSARDLIFNNRRHHLHHRRHDLDDGEALRRATHMRQPCRRGSQSHAEHAIGRLDIGSSWSLSRNSINVAENVSGVSSPRATGTERLPTAVMLARARLVERLGGAPISRNRQSGRSSLGIDESRGFHSMDQDSELWTSQMRRSQSQFSQEPNIKPPGLSQEALDCLHMEVFSSRETGLEGLQSGIVHDCGICLEVFVDGDELICLPCGHRFHSGCLVPWVRRCGDCPFCRSSIVVKYSCSQCN</sequence>
<keyword evidence="2" id="KW-1185">Reference proteome</keyword>
<proteinExistence type="predicted"/>
<accession>A0ACB9KMR4</accession>
<dbReference type="EMBL" id="CM039438">
    <property type="protein sequence ID" value="KAI4298536.1"/>
    <property type="molecule type" value="Genomic_DNA"/>
</dbReference>
<evidence type="ECO:0000313" key="2">
    <source>
        <dbReference type="Proteomes" id="UP000828941"/>
    </source>
</evidence>
<gene>
    <name evidence="1" type="ORF">L6164_032083</name>
</gene>
<organism evidence="1 2">
    <name type="scientific">Bauhinia variegata</name>
    <name type="common">Purple orchid tree</name>
    <name type="synonym">Phanera variegata</name>
    <dbReference type="NCBI Taxonomy" id="167791"/>
    <lineage>
        <taxon>Eukaryota</taxon>
        <taxon>Viridiplantae</taxon>
        <taxon>Streptophyta</taxon>
        <taxon>Embryophyta</taxon>
        <taxon>Tracheophyta</taxon>
        <taxon>Spermatophyta</taxon>
        <taxon>Magnoliopsida</taxon>
        <taxon>eudicotyledons</taxon>
        <taxon>Gunneridae</taxon>
        <taxon>Pentapetalae</taxon>
        <taxon>rosids</taxon>
        <taxon>fabids</taxon>
        <taxon>Fabales</taxon>
        <taxon>Fabaceae</taxon>
        <taxon>Cercidoideae</taxon>
        <taxon>Cercideae</taxon>
        <taxon>Bauhiniinae</taxon>
        <taxon>Bauhinia</taxon>
    </lineage>
</organism>